<keyword evidence="3 6" id="KW-0732">Signal</keyword>
<sequence length="75" mass="8559">MASFVMSASFALLLLAFLMTTFPAINTQSVDQEEEYESSCQGVFDLYFVLDKSGSVKNHWIEIYSFVQLLTEKFT</sequence>
<evidence type="ECO:0000256" key="3">
    <source>
        <dbReference type="ARBA" id="ARBA00022729"/>
    </source>
</evidence>
<dbReference type="GO" id="GO:0004888">
    <property type="term" value="F:transmembrane signaling receptor activity"/>
    <property type="evidence" value="ECO:0007669"/>
    <property type="project" value="TreeGrafter"/>
</dbReference>
<evidence type="ECO:0008006" key="9">
    <source>
        <dbReference type="Google" id="ProtNLM"/>
    </source>
</evidence>
<gene>
    <name evidence="7" type="ORF">Z043_112279</name>
</gene>
<dbReference type="PANTHER" id="PTHR16059:SF16">
    <property type="entry name" value="ANTHRAX TOXIN RECEPTOR-LIKE"/>
    <property type="match status" value="1"/>
</dbReference>
<evidence type="ECO:0000256" key="1">
    <source>
        <dbReference type="ARBA" id="ARBA00004167"/>
    </source>
</evidence>
<keyword evidence="2" id="KW-0812">Transmembrane</keyword>
<organism evidence="7 8">
    <name type="scientific">Scleropages formosus</name>
    <name type="common">Asian bonytongue</name>
    <name type="synonym">Osteoglossum formosum</name>
    <dbReference type="NCBI Taxonomy" id="113540"/>
    <lineage>
        <taxon>Eukaryota</taxon>
        <taxon>Metazoa</taxon>
        <taxon>Chordata</taxon>
        <taxon>Craniata</taxon>
        <taxon>Vertebrata</taxon>
        <taxon>Euteleostomi</taxon>
        <taxon>Actinopterygii</taxon>
        <taxon>Neopterygii</taxon>
        <taxon>Teleostei</taxon>
        <taxon>Osteoglossocephala</taxon>
        <taxon>Osteoglossomorpha</taxon>
        <taxon>Osteoglossiformes</taxon>
        <taxon>Osteoglossidae</taxon>
        <taxon>Scleropages</taxon>
    </lineage>
</organism>
<feature type="non-terminal residue" evidence="7">
    <location>
        <position position="75"/>
    </location>
</feature>
<name>A0A0P7V303_SCLFO</name>
<dbReference type="AlphaFoldDB" id="A0A0P7V303"/>
<dbReference type="Proteomes" id="UP000034805">
    <property type="component" value="Unassembled WGS sequence"/>
</dbReference>
<accession>A0A0P7V303</accession>
<dbReference type="Gene3D" id="3.40.50.410">
    <property type="entry name" value="von Willebrand factor, type A domain"/>
    <property type="match status" value="1"/>
</dbReference>
<keyword evidence="4" id="KW-1133">Transmembrane helix</keyword>
<dbReference type="GO" id="GO:0009986">
    <property type="term" value="C:cell surface"/>
    <property type="evidence" value="ECO:0007669"/>
    <property type="project" value="TreeGrafter"/>
</dbReference>
<dbReference type="PANTHER" id="PTHR16059">
    <property type="entry name" value="ANTHRAX TOXIN RECEPTOR"/>
    <property type="match status" value="1"/>
</dbReference>
<keyword evidence="5" id="KW-0472">Membrane</keyword>
<proteinExistence type="predicted"/>
<evidence type="ECO:0000256" key="5">
    <source>
        <dbReference type="ARBA" id="ARBA00023136"/>
    </source>
</evidence>
<evidence type="ECO:0000313" key="8">
    <source>
        <dbReference type="Proteomes" id="UP000034805"/>
    </source>
</evidence>
<evidence type="ECO:0000256" key="6">
    <source>
        <dbReference type="SAM" id="SignalP"/>
    </source>
</evidence>
<feature type="signal peptide" evidence="6">
    <location>
        <begin position="1"/>
        <end position="27"/>
    </location>
</feature>
<comment type="caution">
    <text evidence="7">The sequence shown here is derived from an EMBL/GenBank/DDBJ whole genome shotgun (WGS) entry which is preliminary data.</text>
</comment>
<reference evidence="7 8" key="1">
    <citation type="submission" date="2015-08" db="EMBL/GenBank/DDBJ databases">
        <title>The genome of the Asian arowana (Scleropages formosus).</title>
        <authorList>
            <person name="Tan M.H."/>
            <person name="Gan H.M."/>
            <person name="Croft L.J."/>
            <person name="Austin C.M."/>
        </authorList>
    </citation>
    <scope>NUCLEOTIDE SEQUENCE [LARGE SCALE GENOMIC DNA]</scope>
    <source>
        <strain evidence="7">Aro1</strain>
    </source>
</reference>
<evidence type="ECO:0000256" key="4">
    <source>
        <dbReference type="ARBA" id="ARBA00022989"/>
    </source>
</evidence>
<comment type="subcellular location">
    <subcellularLocation>
        <location evidence="1">Membrane</location>
        <topology evidence="1">Single-pass membrane protein</topology>
    </subcellularLocation>
</comment>
<dbReference type="EMBL" id="JARO02004173">
    <property type="protein sequence ID" value="KPP68997.1"/>
    <property type="molecule type" value="Genomic_DNA"/>
</dbReference>
<dbReference type="GO" id="GO:0005886">
    <property type="term" value="C:plasma membrane"/>
    <property type="evidence" value="ECO:0007669"/>
    <property type="project" value="TreeGrafter"/>
</dbReference>
<evidence type="ECO:0000256" key="2">
    <source>
        <dbReference type="ARBA" id="ARBA00022692"/>
    </source>
</evidence>
<feature type="chain" id="PRO_5006143525" description="VWFA domain-containing protein" evidence="6">
    <location>
        <begin position="28"/>
        <end position="75"/>
    </location>
</feature>
<dbReference type="InterPro" id="IPR036465">
    <property type="entry name" value="vWFA_dom_sf"/>
</dbReference>
<evidence type="ECO:0000313" key="7">
    <source>
        <dbReference type="EMBL" id="KPP68997.1"/>
    </source>
</evidence>
<dbReference type="SUPFAM" id="SSF53300">
    <property type="entry name" value="vWA-like"/>
    <property type="match status" value="1"/>
</dbReference>
<protein>
    <recommendedName>
        <fullName evidence="9">VWFA domain-containing protein</fullName>
    </recommendedName>
</protein>